<dbReference type="Gene3D" id="3.40.50.720">
    <property type="entry name" value="NAD(P)-binding Rossmann-like Domain"/>
    <property type="match status" value="1"/>
</dbReference>
<dbReference type="GO" id="GO:0005811">
    <property type="term" value="C:lipid droplet"/>
    <property type="evidence" value="ECO:0007669"/>
    <property type="project" value="TreeGrafter"/>
</dbReference>
<dbReference type="Proteomes" id="UP000182658">
    <property type="component" value="Unassembled WGS sequence"/>
</dbReference>
<organism evidence="5 6">
    <name type="scientific">Coniochaeta ligniaria NRRL 30616</name>
    <dbReference type="NCBI Taxonomy" id="1408157"/>
    <lineage>
        <taxon>Eukaryota</taxon>
        <taxon>Fungi</taxon>
        <taxon>Dikarya</taxon>
        <taxon>Ascomycota</taxon>
        <taxon>Pezizomycotina</taxon>
        <taxon>Sordariomycetes</taxon>
        <taxon>Sordariomycetidae</taxon>
        <taxon>Coniochaetales</taxon>
        <taxon>Coniochaetaceae</taxon>
        <taxon>Coniochaeta</taxon>
    </lineage>
</organism>
<dbReference type="GO" id="GO:0006654">
    <property type="term" value="P:phosphatidic acid biosynthetic process"/>
    <property type="evidence" value="ECO:0007669"/>
    <property type="project" value="TreeGrafter"/>
</dbReference>
<dbReference type="SUPFAM" id="SSF51735">
    <property type="entry name" value="NAD(P)-binding Rossmann-fold domains"/>
    <property type="match status" value="1"/>
</dbReference>
<dbReference type="GO" id="GO:0000140">
    <property type="term" value="F:acylglycerone-phosphate reductase (NADP+) activity"/>
    <property type="evidence" value="ECO:0007669"/>
    <property type="project" value="TreeGrafter"/>
</dbReference>
<sequence length="283" mass="30598">MPPKTVLITGCSEGGIGDALAREFRARGLTVFATARSFSKMSTLEPLGIHTLELDVTSESSIAAAVARVQTATGGHLNILVNNAGVNHVQPFLDTSMADLRKVFDTNVLGVLAVTQAFAPLLIPARGLVASIGSVNTVFNPPYQTAYNASKAAITSVGHTLRIELAPFGVRVVTVTTGSVRSKLFDNADEACRVPPSSLYYPLKERIEKRDFLDNARWTDAEDYARQVVTDLLKENPSPVLWRASFSFMARMLNIFAWPGMLDKPLLKHTGLATLKAPAKTQS</sequence>
<protein>
    <submittedName>
        <fullName evidence="5">Short-chain dehydrogenase/reductase</fullName>
    </submittedName>
</protein>
<gene>
    <name evidence="5" type="ORF">CONLIGDRAFT_717323</name>
</gene>
<dbReference type="GO" id="GO:0005783">
    <property type="term" value="C:endoplasmic reticulum"/>
    <property type="evidence" value="ECO:0007669"/>
    <property type="project" value="TreeGrafter"/>
</dbReference>
<dbReference type="InterPro" id="IPR036291">
    <property type="entry name" value="NAD(P)-bd_dom_sf"/>
</dbReference>
<dbReference type="GO" id="GO:0019433">
    <property type="term" value="P:triglyceride catabolic process"/>
    <property type="evidence" value="ECO:0007669"/>
    <property type="project" value="TreeGrafter"/>
</dbReference>
<dbReference type="FunFam" id="3.40.50.720:FF:000261">
    <property type="entry name" value="NADPH-dependent 1-acyldihydroxyacetone phosphate reductase"/>
    <property type="match status" value="1"/>
</dbReference>
<name>A0A1J7J8T9_9PEZI</name>
<dbReference type="InterPro" id="IPR020904">
    <property type="entry name" value="Sc_DH/Rdtase_CS"/>
</dbReference>
<evidence type="ECO:0000256" key="2">
    <source>
        <dbReference type="ARBA" id="ARBA00022857"/>
    </source>
</evidence>
<dbReference type="PRINTS" id="PR00080">
    <property type="entry name" value="SDRFAMILY"/>
</dbReference>
<dbReference type="FunCoup" id="A0A1J7J8T9">
    <property type="interactions" value="267"/>
</dbReference>
<keyword evidence="2" id="KW-0521">NADP</keyword>
<comment type="similarity">
    <text evidence="1 4">Belongs to the short-chain dehydrogenases/reductases (SDR) family.</text>
</comment>
<evidence type="ECO:0000256" key="4">
    <source>
        <dbReference type="RuleBase" id="RU000363"/>
    </source>
</evidence>
<dbReference type="AlphaFoldDB" id="A0A1J7J8T9"/>
<evidence type="ECO:0000256" key="1">
    <source>
        <dbReference type="ARBA" id="ARBA00006484"/>
    </source>
</evidence>
<proteinExistence type="inferred from homology"/>
<accession>A0A1J7J8T9</accession>
<dbReference type="PRINTS" id="PR00081">
    <property type="entry name" value="GDHRDH"/>
</dbReference>
<dbReference type="PANTHER" id="PTHR44169">
    <property type="entry name" value="NADPH-DEPENDENT 1-ACYLDIHYDROXYACETONE PHOSPHATE REDUCTASE"/>
    <property type="match status" value="1"/>
</dbReference>
<dbReference type="Pfam" id="PF00106">
    <property type="entry name" value="adh_short"/>
    <property type="match status" value="1"/>
</dbReference>
<dbReference type="STRING" id="1408157.A0A1J7J8T9"/>
<dbReference type="OrthoDB" id="2102561at2759"/>
<dbReference type="InterPro" id="IPR002347">
    <property type="entry name" value="SDR_fam"/>
</dbReference>
<keyword evidence="3" id="KW-0560">Oxidoreductase</keyword>
<evidence type="ECO:0000256" key="3">
    <source>
        <dbReference type="ARBA" id="ARBA00023002"/>
    </source>
</evidence>
<reference evidence="5 6" key="1">
    <citation type="submission" date="2016-10" db="EMBL/GenBank/DDBJ databases">
        <title>Draft genome sequence of Coniochaeta ligniaria NRRL30616, a lignocellulolytic fungus for bioabatement of inhibitors in plant biomass hydrolysates.</title>
        <authorList>
            <consortium name="DOE Joint Genome Institute"/>
            <person name="Jimenez D.J."/>
            <person name="Hector R.E."/>
            <person name="Riley R."/>
            <person name="Sun H."/>
            <person name="Grigoriev I.V."/>
            <person name="Van Elsas J.D."/>
            <person name="Nichols N.N."/>
        </authorList>
    </citation>
    <scope>NUCLEOTIDE SEQUENCE [LARGE SCALE GENOMIC DNA]</scope>
    <source>
        <strain evidence="5 6">NRRL 30616</strain>
    </source>
</reference>
<evidence type="ECO:0000313" key="6">
    <source>
        <dbReference type="Proteomes" id="UP000182658"/>
    </source>
</evidence>
<dbReference type="GO" id="GO:0004806">
    <property type="term" value="F:triacylglycerol lipase activity"/>
    <property type="evidence" value="ECO:0007669"/>
    <property type="project" value="TreeGrafter"/>
</dbReference>
<keyword evidence="6" id="KW-1185">Reference proteome</keyword>
<dbReference type="PROSITE" id="PS00061">
    <property type="entry name" value="ADH_SHORT"/>
    <property type="match status" value="1"/>
</dbReference>
<evidence type="ECO:0000313" key="5">
    <source>
        <dbReference type="EMBL" id="OIW25588.1"/>
    </source>
</evidence>
<dbReference type="PANTHER" id="PTHR44169:SF3">
    <property type="entry name" value="SHORT-CHAIN DEHYDROGENASE SRDE"/>
    <property type="match status" value="1"/>
</dbReference>
<dbReference type="InParanoid" id="A0A1J7J8T9"/>
<dbReference type="CDD" id="cd05374">
    <property type="entry name" value="17beta-HSD-like_SDR_c"/>
    <property type="match status" value="1"/>
</dbReference>
<dbReference type="EMBL" id="KV875101">
    <property type="protein sequence ID" value="OIW25588.1"/>
    <property type="molecule type" value="Genomic_DNA"/>
</dbReference>